<organism evidence="4 5">
    <name type="scientific">Blastopirellula marina</name>
    <dbReference type="NCBI Taxonomy" id="124"/>
    <lineage>
        <taxon>Bacteria</taxon>
        <taxon>Pseudomonadati</taxon>
        <taxon>Planctomycetota</taxon>
        <taxon>Planctomycetia</taxon>
        <taxon>Pirellulales</taxon>
        <taxon>Pirellulaceae</taxon>
        <taxon>Blastopirellula</taxon>
    </lineage>
</organism>
<feature type="domain" description="UmuC" evidence="3">
    <location>
        <begin position="19"/>
        <end position="71"/>
    </location>
</feature>
<dbReference type="GO" id="GO:0016740">
    <property type="term" value="F:transferase activity"/>
    <property type="evidence" value="ECO:0007669"/>
    <property type="project" value="UniProtKB-KW"/>
</dbReference>
<dbReference type="InterPro" id="IPR050356">
    <property type="entry name" value="SulA_CellDiv_inhibitor"/>
</dbReference>
<dbReference type="GO" id="GO:0006281">
    <property type="term" value="P:DNA repair"/>
    <property type="evidence" value="ECO:0007669"/>
    <property type="project" value="InterPro"/>
</dbReference>
<comment type="caution">
    <text evidence="4">The sequence shown here is derived from an EMBL/GenBank/DDBJ whole genome shotgun (WGS) entry which is preliminary data.</text>
</comment>
<dbReference type="OrthoDB" id="9788640at2"/>
<dbReference type="EMBL" id="PUHY01000016">
    <property type="protein sequence ID" value="PQO28432.1"/>
    <property type="molecule type" value="Genomic_DNA"/>
</dbReference>
<evidence type="ECO:0000256" key="2">
    <source>
        <dbReference type="ARBA" id="ARBA00022763"/>
    </source>
</evidence>
<dbReference type="Gene3D" id="3.40.1170.60">
    <property type="match status" value="1"/>
</dbReference>
<dbReference type="SUPFAM" id="SSF56672">
    <property type="entry name" value="DNA/RNA polymerases"/>
    <property type="match status" value="1"/>
</dbReference>
<dbReference type="InterPro" id="IPR043128">
    <property type="entry name" value="Rev_trsase/Diguanyl_cyclase"/>
</dbReference>
<dbReference type="PANTHER" id="PTHR35369:SF2">
    <property type="entry name" value="BLR3025 PROTEIN"/>
    <property type="match status" value="1"/>
</dbReference>
<accession>A0A2S8F8E7</accession>
<reference evidence="4 5" key="1">
    <citation type="submission" date="2018-02" db="EMBL/GenBank/DDBJ databases">
        <title>Comparative genomes isolates from brazilian mangrove.</title>
        <authorList>
            <person name="Araujo J.E."/>
            <person name="Taketani R.G."/>
            <person name="Silva M.C.P."/>
            <person name="Loureco M.V."/>
            <person name="Andreote F.D."/>
        </authorList>
    </citation>
    <scope>NUCLEOTIDE SEQUENCE [LARGE SCALE GENOMIC DNA]</scope>
    <source>
        <strain evidence="4 5">Hex-1 MGV</strain>
    </source>
</reference>
<evidence type="ECO:0000313" key="5">
    <source>
        <dbReference type="Proteomes" id="UP000238322"/>
    </source>
</evidence>
<evidence type="ECO:0000259" key="3">
    <source>
        <dbReference type="PROSITE" id="PS50173"/>
    </source>
</evidence>
<name>A0A2S8F8E7_9BACT</name>
<evidence type="ECO:0000256" key="1">
    <source>
        <dbReference type="ARBA" id="ARBA00010945"/>
    </source>
</evidence>
<dbReference type="CDD" id="cd03468">
    <property type="entry name" value="PolY_like"/>
    <property type="match status" value="1"/>
</dbReference>
<keyword evidence="4" id="KW-0808">Transferase</keyword>
<dbReference type="PANTHER" id="PTHR35369">
    <property type="entry name" value="BLR3025 PROTEIN-RELATED"/>
    <property type="match status" value="1"/>
</dbReference>
<dbReference type="PROSITE" id="PS50173">
    <property type="entry name" value="UMUC"/>
    <property type="match status" value="1"/>
</dbReference>
<dbReference type="Proteomes" id="UP000238322">
    <property type="component" value="Unassembled WGS sequence"/>
</dbReference>
<protein>
    <submittedName>
        <fullName evidence="4">Nucleotidyltransferase</fullName>
    </submittedName>
</protein>
<keyword evidence="2" id="KW-0227">DNA damage</keyword>
<evidence type="ECO:0000313" key="4">
    <source>
        <dbReference type="EMBL" id="PQO28432.1"/>
    </source>
</evidence>
<gene>
    <name evidence="4" type="ORF">C5Y83_27855</name>
</gene>
<dbReference type="InterPro" id="IPR043502">
    <property type="entry name" value="DNA/RNA_pol_sf"/>
</dbReference>
<dbReference type="RefSeq" id="WP_105333101.1">
    <property type="nucleotide sequence ID" value="NZ_PUHY01000016.1"/>
</dbReference>
<sequence length="511" mass="58727">MSSQAQPQRVLCCWFPNWSVQRLVANQPELRRSMVILTEHTKRGDFVYQCNNLAKRRGVQPGMPVSEAETLAKAHDSLELRQICPDQDKTALVEMALCCEPYSFCIGLEEADRPECLLMDVTGIAHFFSDEYGLMEQLQRELSSQGFETKLAIANTVGMAWAVTHCLEQEQRAIIPATDCAFQNKLPVKTLRLPETILAKLQRLGIYTIGQVQKLDRCSLWSRFGEELLRRIDQLSGERAESISPCRPVPRFIVSRHLDDGLSQPKIIEQLGFSLLEQLVSLLSSMRLGTRHLHCHFVTENQTEHEINIRLCAATADVRRLADLMRLQLERQHWNAPLIGLRLEALEVAPLDRPQQEMFEGTTHDQTCRLSQLLDRVSSRLGDEAVMRPVCRPNPIPELSVRLVPITEVSSAKTVEQNALLPLDRPTALFLSPRPIEVIAVIPDGPPTALFWKSDRFEIAQHWGPERIEFGWWLGPFVRRDYYHVATTEGKRLWVFRRLQDNRWFWHGEWF</sequence>
<dbReference type="AlphaFoldDB" id="A0A2S8F8E7"/>
<proteinExistence type="inferred from homology"/>
<comment type="similarity">
    <text evidence="1">Belongs to the DNA polymerase type-Y family.</text>
</comment>
<dbReference type="Pfam" id="PF00817">
    <property type="entry name" value="IMS"/>
    <property type="match status" value="1"/>
</dbReference>
<dbReference type="InterPro" id="IPR001126">
    <property type="entry name" value="UmuC"/>
</dbReference>
<dbReference type="Gene3D" id="3.30.70.270">
    <property type="match status" value="1"/>
</dbReference>